<proteinExistence type="predicted"/>
<dbReference type="Gene3D" id="3.30.70.1820">
    <property type="entry name" value="L1 transposable element, RRM domain"/>
    <property type="match status" value="1"/>
</dbReference>
<comment type="caution">
    <text evidence="1">The sequence shown here is derived from an EMBL/GenBank/DDBJ whole genome shotgun (WGS) entry which is preliminary data.</text>
</comment>
<gene>
    <name evidence="1" type="ORF">NDU88_009795</name>
</gene>
<protein>
    <submittedName>
        <fullName evidence="1">Uncharacterized protein</fullName>
    </submittedName>
</protein>
<evidence type="ECO:0000313" key="2">
    <source>
        <dbReference type="Proteomes" id="UP001066276"/>
    </source>
</evidence>
<dbReference type="Proteomes" id="UP001066276">
    <property type="component" value="Chromosome 5"/>
</dbReference>
<evidence type="ECO:0000313" key="1">
    <source>
        <dbReference type="EMBL" id="KAJ1157080.1"/>
    </source>
</evidence>
<accession>A0AAV7RYM4</accession>
<organism evidence="1 2">
    <name type="scientific">Pleurodeles waltl</name>
    <name type="common">Iberian ribbed newt</name>
    <dbReference type="NCBI Taxonomy" id="8319"/>
    <lineage>
        <taxon>Eukaryota</taxon>
        <taxon>Metazoa</taxon>
        <taxon>Chordata</taxon>
        <taxon>Craniata</taxon>
        <taxon>Vertebrata</taxon>
        <taxon>Euteleostomi</taxon>
        <taxon>Amphibia</taxon>
        <taxon>Batrachia</taxon>
        <taxon>Caudata</taxon>
        <taxon>Salamandroidea</taxon>
        <taxon>Salamandridae</taxon>
        <taxon>Pleurodelinae</taxon>
        <taxon>Pleurodeles</taxon>
    </lineage>
</organism>
<name>A0AAV7RYM4_PLEWA</name>
<keyword evidence="2" id="KW-1185">Reference proteome</keyword>
<sequence>MTSQRHNKKEGSLKDLFAKIPVKKVLPGELPVMEGGDAVDRGVLGDGETPLTRSFMEQLFGALRGDFAKLGMHGSRRSNIRIKGVPLQAITGKLEDFVVRLFHHMAPDLKDQTVVLDRTHRGGHPVHLPGQDQDILTCLYHYKQRETIMEAVRDQSLRDFECFRIGLFQDLSTLTLQRRRTL</sequence>
<dbReference type="EMBL" id="JANPWB010000009">
    <property type="protein sequence ID" value="KAJ1157080.1"/>
    <property type="molecule type" value="Genomic_DNA"/>
</dbReference>
<dbReference type="AlphaFoldDB" id="A0AAV7RYM4"/>
<reference evidence="1" key="1">
    <citation type="journal article" date="2022" name="bioRxiv">
        <title>Sequencing and chromosome-scale assembly of the giantPleurodeles waltlgenome.</title>
        <authorList>
            <person name="Brown T."/>
            <person name="Elewa A."/>
            <person name="Iarovenko S."/>
            <person name="Subramanian E."/>
            <person name="Araus A.J."/>
            <person name="Petzold A."/>
            <person name="Susuki M."/>
            <person name="Suzuki K.-i.T."/>
            <person name="Hayashi T."/>
            <person name="Toyoda A."/>
            <person name="Oliveira C."/>
            <person name="Osipova E."/>
            <person name="Leigh N.D."/>
            <person name="Simon A."/>
            <person name="Yun M.H."/>
        </authorList>
    </citation>
    <scope>NUCLEOTIDE SEQUENCE</scope>
    <source>
        <strain evidence="1">20211129_DDA</strain>
        <tissue evidence="1">Liver</tissue>
    </source>
</reference>